<dbReference type="RefSeq" id="WP_348264139.1">
    <property type="nucleotide sequence ID" value="NZ_CP121196.1"/>
</dbReference>
<accession>A0AAU7DNM9</accession>
<sequence length="130" mass="14131">MNYLLTHWLISLAGTLFLGLSAMVLHEFGHLVTSLMIGVKVKSVGLCMKGMYVVREAGTPAKNLLVSLAGPLTNVALILLFWHTSRTFVLANLCLAICNLAPVRGSDGDRALYCWEELQKESAPSAQLQS</sequence>
<keyword evidence="1" id="KW-1133">Transmembrane helix</keyword>
<organism evidence="2">
    <name type="scientific">Telmatobacter sp. DSM 110680</name>
    <dbReference type="NCBI Taxonomy" id="3036704"/>
    <lineage>
        <taxon>Bacteria</taxon>
        <taxon>Pseudomonadati</taxon>
        <taxon>Acidobacteriota</taxon>
        <taxon>Terriglobia</taxon>
        <taxon>Terriglobales</taxon>
        <taxon>Acidobacteriaceae</taxon>
        <taxon>Telmatobacter</taxon>
    </lineage>
</organism>
<keyword evidence="1" id="KW-0812">Transmembrane</keyword>
<evidence type="ECO:0000313" key="2">
    <source>
        <dbReference type="EMBL" id="XBH18921.1"/>
    </source>
</evidence>
<dbReference type="EMBL" id="CP121196">
    <property type="protein sequence ID" value="XBH18921.1"/>
    <property type="molecule type" value="Genomic_DNA"/>
</dbReference>
<evidence type="ECO:0008006" key="3">
    <source>
        <dbReference type="Google" id="ProtNLM"/>
    </source>
</evidence>
<name>A0AAU7DNM9_9BACT</name>
<proteinExistence type="predicted"/>
<keyword evidence="1" id="KW-0472">Membrane</keyword>
<gene>
    <name evidence="2" type="ORF">P8935_06290</name>
</gene>
<protein>
    <recommendedName>
        <fullName evidence="3">Peptidase family M50</fullName>
    </recommendedName>
</protein>
<reference evidence="2" key="1">
    <citation type="submission" date="2023-03" db="EMBL/GenBank/DDBJ databases">
        <title>Edaphobacter sp.</title>
        <authorList>
            <person name="Huber K.J."/>
            <person name="Papendorf J."/>
            <person name="Pilke C."/>
            <person name="Bunk B."/>
            <person name="Sproeer C."/>
            <person name="Pester M."/>
        </authorList>
    </citation>
    <scope>NUCLEOTIDE SEQUENCE</scope>
    <source>
        <strain evidence="2">DSM 110680</strain>
    </source>
</reference>
<evidence type="ECO:0000256" key="1">
    <source>
        <dbReference type="SAM" id="Phobius"/>
    </source>
</evidence>
<dbReference type="AlphaFoldDB" id="A0AAU7DNM9"/>
<feature type="transmembrane region" description="Helical" evidence="1">
    <location>
        <begin position="6"/>
        <end position="25"/>
    </location>
</feature>
<feature type="transmembrane region" description="Helical" evidence="1">
    <location>
        <begin position="64"/>
        <end position="82"/>
    </location>
</feature>